<dbReference type="Pfam" id="PF00501">
    <property type="entry name" value="AMP-binding"/>
    <property type="match status" value="1"/>
</dbReference>
<dbReference type="EMBL" id="CP036291">
    <property type="protein sequence ID" value="QDU91085.1"/>
    <property type="molecule type" value="Genomic_DNA"/>
</dbReference>
<dbReference type="Gene3D" id="3.40.50.12780">
    <property type="entry name" value="N-terminal domain of ligase-like"/>
    <property type="match status" value="1"/>
</dbReference>
<feature type="domain" description="AMP-dependent synthetase/ligase" evidence="1">
    <location>
        <begin position="31"/>
        <end position="387"/>
    </location>
</feature>
<name>A0A518DHY7_9BACT</name>
<protein>
    <submittedName>
        <fullName evidence="2">Bifunctional protein Aas</fullName>
    </submittedName>
</protein>
<dbReference type="InterPro" id="IPR045851">
    <property type="entry name" value="AMP-bd_C_sf"/>
</dbReference>
<proteinExistence type="predicted"/>
<dbReference type="InterPro" id="IPR020845">
    <property type="entry name" value="AMP-binding_CS"/>
</dbReference>
<dbReference type="PANTHER" id="PTHR43767:SF1">
    <property type="entry name" value="NONRIBOSOMAL PEPTIDE SYNTHASE PES1 (EUROFUNG)-RELATED"/>
    <property type="match status" value="1"/>
</dbReference>
<evidence type="ECO:0000259" key="1">
    <source>
        <dbReference type="Pfam" id="PF00501"/>
    </source>
</evidence>
<keyword evidence="3" id="KW-1185">Reference proteome</keyword>
<dbReference type="InterPro" id="IPR042099">
    <property type="entry name" value="ANL_N_sf"/>
</dbReference>
<dbReference type="InterPro" id="IPR050237">
    <property type="entry name" value="ATP-dep_AMP-bd_enzyme"/>
</dbReference>
<reference evidence="2 3" key="1">
    <citation type="submission" date="2019-02" db="EMBL/GenBank/DDBJ databases">
        <title>Deep-cultivation of Planctomycetes and their phenomic and genomic characterization uncovers novel biology.</title>
        <authorList>
            <person name="Wiegand S."/>
            <person name="Jogler M."/>
            <person name="Boedeker C."/>
            <person name="Pinto D."/>
            <person name="Vollmers J."/>
            <person name="Rivas-Marin E."/>
            <person name="Kohn T."/>
            <person name="Peeters S.H."/>
            <person name="Heuer A."/>
            <person name="Rast P."/>
            <person name="Oberbeckmann S."/>
            <person name="Bunk B."/>
            <person name="Jeske O."/>
            <person name="Meyerdierks A."/>
            <person name="Storesund J.E."/>
            <person name="Kallscheuer N."/>
            <person name="Luecker S."/>
            <person name="Lage O.M."/>
            <person name="Pohl T."/>
            <person name="Merkel B.J."/>
            <person name="Hornburger P."/>
            <person name="Mueller R.-W."/>
            <person name="Bruemmer F."/>
            <person name="Labrenz M."/>
            <person name="Spormann A.M."/>
            <person name="Op den Camp H."/>
            <person name="Overmann J."/>
            <person name="Amann R."/>
            <person name="Jetten M.S.M."/>
            <person name="Mascher T."/>
            <person name="Medema M.H."/>
            <person name="Devos D.P."/>
            <person name="Kaster A.-K."/>
            <person name="Ovreas L."/>
            <person name="Rohde M."/>
            <person name="Galperin M.Y."/>
            <person name="Jogler C."/>
        </authorList>
    </citation>
    <scope>NUCLEOTIDE SEQUENCE [LARGE SCALE GENOMIC DNA]</scope>
    <source>
        <strain evidence="2 3">Pla175</strain>
    </source>
</reference>
<dbReference type="InterPro" id="IPR000873">
    <property type="entry name" value="AMP-dep_synth/lig_dom"/>
</dbReference>
<dbReference type="Proteomes" id="UP000317429">
    <property type="component" value="Chromosome"/>
</dbReference>
<dbReference type="KEGG" id="pnd:Pla175_45030"/>
<dbReference type="OrthoDB" id="9757771at2"/>
<sequence length="532" mass="57773">MKTFLQSMTPPRAMLRVCRQRLFDWKIADSTGDALSGGQLLMRALILRRLLRREVLAADEKYVGVLIPPSNGSMVVNAALALDRRVVVNVNYSATSEVVNACLKAAGIRHVLTSQKVLDKLNLKLDAELVLLESLKEKLTLADKLSSAAIAYGAPAWLTERLIGLASSKPDDEVTVIFTSGSTGEPKGVVLTNGNVTSNIYGMYKVVHLNRHDIILGVLPFFHSFGYTITLWGPLAIDLQAAYHFSPLDARQVGKLAGERKATIILATPTFLRSYLKRCEKEDFASLQVVVAGAEKLPVALSDAFEEKFGVRPIEGYGATELSPLVSVNVPAGRSTGKKIDSREGSVGQPIPNVEARIVDPETWQTLPTGEDGMLLIRGPNLMKGYLNDPEKTAKVVRDGWYVTGDVARLDAEGFIHITGRESRFSKIGGEMVPHVLIEETIQEFLAGGKDADPIAVVTAVPDERKGERLIVVHLPMPKTPAEISKHLASKGMPNLWAPGEDSYLEVEELPLLGSGKLDLKGLAALAKAKFS</sequence>
<dbReference type="SUPFAM" id="SSF56801">
    <property type="entry name" value="Acetyl-CoA synthetase-like"/>
    <property type="match status" value="1"/>
</dbReference>
<dbReference type="AlphaFoldDB" id="A0A518DHY7"/>
<accession>A0A518DHY7</accession>
<evidence type="ECO:0000313" key="3">
    <source>
        <dbReference type="Proteomes" id="UP000317429"/>
    </source>
</evidence>
<organism evidence="2 3">
    <name type="scientific">Pirellulimonas nuda</name>
    <dbReference type="NCBI Taxonomy" id="2528009"/>
    <lineage>
        <taxon>Bacteria</taxon>
        <taxon>Pseudomonadati</taxon>
        <taxon>Planctomycetota</taxon>
        <taxon>Planctomycetia</taxon>
        <taxon>Pirellulales</taxon>
        <taxon>Lacipirellulaceae</taxon>
        <taxon>Pirellulimonas</taxon>
    </lineage>
</organism>
<evidence type="ECO:0000313" key="2">
    <source>
        <dbReference type="EMBL" id="QDU91085.1"/>
    </source>
</evidence>
<gene>
    <name evidence="2" type="primary">aas</name>
    <name evidence="2" type="ORF">Pla175_45030</name>
</gene>
<dbReference type="Gene3D" id="3.30.300.30">
    <property type="match status" value="1"/>
</dbReference>
<dbReference type="RefSeq" id="WP_145290852.1">
    <property type="nucleotide sequence ID" value="NZ_CP036291.1"/>
</dbReference>
<dbReference type="PROSITE" id="PS00455">
    <property type="entry name" value="AMP_BINDING"/>
    <property type="match status" value="1"/>
</dbReference>
<dbReference type="GO" id="GO:0016878">
    <property type="term" value="F:acid-thiol ligase activity"/>
    <property type="evidence" value="ECO:0007669"/>
    <property type="project" value="UniProtKB-ARBA"/>
</dbReference>
<dbReference type="PANTHER" id="PTHR43767">
    <property type="entry name" value="LONG-CHAIN-FATTY-ACID--COA LIGASE"/>
    <property type="match status" value="1"/>
</dbReference>